<keyword evidence="2" id="KW-0812">Transmembrane</keyword>
<accession>A0ABQ5S4R1</accession>
<evidence type="ECO:0000256" key="2">
    <source>
        <dbReference type="SAM" id="Phobius"/>
    </source>
</evidence>
<proteinExistence type="predicted"/>
<protein>
    <submittedName>
        <fullName evidence="3">Uncharacterized protein</fullName>
    </submittedName>
</protein>
<evidence type="ECO:0000313" key="3">
    <source>
        <dbReference type="EMBL" id="GLI64676.1"/>
    </source>
</evidence>
<dbReference type="EMBL" id="BSDZ01000020">
    <property type="protein sequence ID" value="GLI64676.1"/>
    <property type="molecule type" value="Genomic_DNA"/>
</dbReference>
<comment type="caution">
    <text evidence="3">The sequence shown here is derived from an EMBL/GenBank/DDBJ whole genome shotgun (WGS) entry which is preliminary data.</text>
</comment>
<feature type="transmembrane region" description="Helical" evidence="2">
    <location>
        <begin position="222"/>
        <end position="251"/>
    </location>
</feature>
<keyword evidence="2" id="KW-0472">Membrane</keyword>
<evidence type="ECO:0000313" key="4">
    <source>
        <dbReference type="Proteomes" id="UP001165090"/>
    </source>
</evidence>
<organism evidence="3 4">
    <name type="scientific">Volvox africanus</name>
    <dbReference type="NCBI Taxonomy" id="51714"/>
    <lineage>
        <taxon>Eukaryota</taxon>
        <taxon>Viridiplantae</taxon>
        <taxon>Chlorophyta</taxon>
        <taxon>core chlorophytes</taxon>
        <taxon>Chlorophyceae</taxon>
        <taxon>CS clade</taxon>
        <taxon>Chlamydomonadales</taxon>
        <taxon>Volvocaceae</taxon>
        <taxon>Volvox</taxon>
    </lineage>
</organism>
<feature type="compositionally biased region" description="Low complexity" evidence="1">
    <location>
        <begin position="83"/>
        <end position="106"/>
    </location>
</feature>
<sequence length="304" mass="31801">MQNLMSGQVLLGINSPVGWPNPCPGNLAYFPRLPCRAYRSSAARSLDILSRAVKEGRKSTSGVKGEGRRTGSGRSTGSGGGSSSDNSSKTTSTSGRKDGGSAARPGTPSPPPPHQRQPKQQAQPPRRSTSPSSGAAQGGGSRLESYMRKHPVFSRFYDTTLLLGDCVMILATEASSERIEWSSFPALVGVLLVCWVTAGAWNGDYSPGGSRAHEDVPWQLSMLGPTFGSVLGAALTWAFAATASVAAYAVLVARNALDAAPVMEGLNSDDLSPQLEVVVALLITMTCWRGIASKLRPLPPGSSD</sequence>
<name>A0ABQ5S4R1_9CHLO</name>
<feature type="transmembrane region" description="Helical" evidence="2">
    <location>
        <begin position="183"/>
        <end position="201"/>
    </location>
</feature>
<feature type="region of interest" description="Disordered" evidence="1">
    <location>
        <begin position="54"/>
        <end position="144"/>
    </location>
</feature>
<gene>
    <name evidence="3" type="ORF">VaNZ11_008029</name>
</gene>
<dbReference type="Proteomes" id="UP001165090">
    <property type="component" value="Unassembled WGS sequence"/>
</dbReference>
<keyword evidence="2" id="KW-1133">Transmembrane helix</keyword>
<feature type="compositionally biased region" description="Low complexity" evidence="1">
    <location>
        <begin position="118"/>
        <end position="135"/>
    </location>
</feature>
<keyword evidence="4" id="KW-1185">Reference proteome</keyword>
<evidence type="ECO:0000256" key="1">
    <source>
        <dbReference type="SAM" id="MobiDB-lite"/>
    </source>
</evidence>
<reference evidence="3 4" key="1">
    <citation type="journal article" date="2023" name="IScience">
        <title>Expanded male sex-determining region conserved during the evolution of homothallism in the green alga Volvox.</title>
        <authorList>
            <person name="Yamamoto K."/>
            <person name="Matsuzaki R."/>
            <person name="Mahakham W."/>
            <person name="Heman W."/>
            <person name="Sekimoto H."/>
            <person name="Kawachi M."/>
            <person name="Minakuchi Y."/>
            <person name="Toyoda A."/>
            <person name="Nozaki H."/>
        </authorList>
    </citation>
    <scope>NUCLEOTIDE SEQUENCE [LARGE SCALE GENOMIC DNA]</scope>
    <source>
        <strain evidence="3 4">NIES-4468</strain>
    </source>
</reference>